<keyword evidence="8" id="KW-0963">Cytoplasm</keyword>
<gene>
    <name evidence="8 10" type="primary">acpS</name>
    <name evidence="10" type="ORF">JI739_03195</name>
</gene>
<feature type="domain" description="4'-phosphopantetheinyl transferase" evidence="9">
    <location>
        <begin position="26"/>
        <end position="142"/>
    </location>
</feature>
<keyword evidence="2 8" id="KW-0808">Transferase</keyword>
<dbReference type="GO" id="GO:0000287">
    <property type="term" value="F:magnesium ion binding"/>
    <property type="evidence" value="ECO:0007669"/>
    <property type="project" value="UniProtKB-UniRule"/>
</dbReference>
<comment type="subcellular location">
    <subcellularLocation>
        <location evidence="8">Cytoplasm</location>
    </subcellularLocation>
</comment>
<evidence type="ECO:0000313" key="10">
    <source>
        <dbReference type="EMBL" id="MBL0419346.1"/>
    </source>
</evidence>
<organism evidence="10 11">
    <name type="scientific">Ramlibacter aurantiacus</name>
    <dbReference type="NCBI Taxonomy" id="2801330"/>
    <lineage>
        <taxon>Bacteria</taxon>
        <taxon>Pseudomonadati</taxon>
        <taxon>Pseudomonadota</taxon>
        <taxon>Betaproteobacteria</taxon>
        <taxon>Burkholderiales</taxon>
        <taxon>Comamonadaceae</taxon>
        <taxon>Ramlibacter</taxon>
    </lineage>
</organism>
<keyword evidence="1 8" id="KW-0444">Lipid biosynthesis</keyword>
<dbReference type="GO" id="GO:0006633">
    <property type="term" value="P:fatty acid biosynthetic process"/>
    <property type="evidence" value="ECO:0007669"/>
    <property type="project" value="UniProtKB-UniRule"/>
</dbReference>
<evidence type="ECO:0000256" key="4">
    <source>
        <dbReference type="ARBA" id="ARBA00022832"/>
    </source>
</evidence>
<keyword evidence="7 8" id="KW-0275">Fatty acid biosynthesis</keyword>
<keyword evidence="4 8" id="KW-0276">Fatty acid metabolism</keyword>
<evidence type="ECO:0000256" key="2">
    <source>
        <dbReference type="ARBA" id="ARBA00022679"/>
    </source>
</evidence>
<dbReference type="InterPro" id="IPR002582">
    <property type="entry name" value="ACPS"/>
</dbReference>
<name>A0A937D619_9BURK</name>
<comment type="function">
    <text evidence="8">Transfers the 4'-phosphopantetheine moiety from coenzyme A to a Ser of acyl-carrier-protein.</text>
</comment>
<dbReference type="Pfam" id="PF01648">
    <property type="entry name" value="ACPS"/>
    <property type="match status" value="1"/>
</dbReference>
<dbReference type="GO" id="GO:0005737">
    <property type="term" value="C:cytoplasm"/>
    <property type="evidence" value="ECO:0007669"/>
    <property type="project" value="UniProtKB-SubCell"/>
</dbReference>
<protein>
    <recommendedName>
        <fullName evidence="8">Holo-[acyl-carrier-protein] synthase</fullName>
        <shortName evidence="8">Holo-ACP synthase</shortName>
        <ecNumber evidence="8">2.7.8.7</ecNumber>
    </recommendedName>
    <alternativeName>
        <fullName evidence="8">4'-phosphopantetheinyl transferase AcpS</fullName>
    </alternativeName>
</protein>
<dbReference type="AlphaFoldDB" id="A0A937D619"/>
<dbReference type="InterPro" id="IPR008278">
    <property type="entry name" value="4-PPantetheinyl_Trfase_dom"/>
</dbReference>
<keyword evidence="5 8" id="KW-0460">Magnesium</keyword>
<evidence type="ECO:0000256" key="6">
    <source>
        <dbReference type="ARBA" id="ARBA00023098"/>
    </source>
</evidence>
<comment type="caution">
    <text evidence="10">The sequence shown here is derived from an EMBL/GenBank/DDBJ whole genome shotgun (WGS) entry which is preliminary data.</text>
</comment>
<dbReference type="InterPro" id="IPR004568">
    <property type="entry name" value="Ppantetheine-prot_Trfase_dom"/>
</dbReference>
<keyword evidence="3 8" id="KW-0479">Metal-binding</keyword>
<keyword evidence="11" id="KW-1185">Reference proteome</keyword>
<evidence type="ECO:0000313" key="11">
    <source>
        <dbReference type="Proteomes" id="UP000613011"/>
    </source>
</evidence>
<dbReference type="NCBIfam" id="TIGR00516">
    <property type="entry name" value="acpS"/>
    <property type="match status" value="1"/>
</dbReference>
<evidence type="ECO:0000256" key="1">
    <source>
        <dbReference type="ARBA" id="ARBA00022516"/>
    </source>
</evidence>
<dbReference type="GO" id="GO:0008897">
    <property type="term" value="F:holo-[acyl-carrier-protein] synthase activity"/>
    <property type="evidence" value="ECO:0007669"/>
    <property type="project" value="UniProtKB-UniRule"/>
</dbReference>
<reference evidence="10" key="1">
    <citation type="submission" date="2021-01" db="EMBL/GenBank/DDBJ databases">
        <title>Ramlibacter sp. strain AW1 16S ribosomal RNA gene Genome sequencing and assembly.</title>
        <authorList>
            <person name="Kang M."/>
        </authorList>
    </citation>
    <scope>NUCLEOTIDE SEQUENCE</scope>
    <source>
        <strain evidence="10">AW1</strain>
    </source>
</reference>
<sequence length="153" mass="16702">MKHHISKLTDPLLSDMPATGRGLVRLGIDLAHIPRIRESLARFGDSFEHRLFTPEEIAYARAAPALHAERLAARFAAKEATIKALSLADAGVNWREMEVVREADGHCHMRLHGRVLDIARTAGVDRLLLSLTHDGDYAAAVVGVLSDKVEPAG</sequence>
<dbReference type="HAMAP" id="MF_00101">
    <property type="entry name" value="AcpS"/>
    <property type="match status" value="1"/>
</dbReference>
<feature type="binding site" evidence="8">
    <location>
        <position position="79"/>
    </location>
    <ligand>
        <name>Mg(2+)</name>
        <dbReference type="ChEBI" id="CHEBI:18420"/>
    </ligand>
</feature>
<keyword evidence="6 8" id="KW-0443">Lipid metabolism</keyword>
<dbReference type="EC" id="2.7.8.7" evidence="8"/>
<dbReference type="EMBL" id="JAEQNA010000001">
    <property type="protein sequence ID" value="MBL0419346.1"/>
    <property type="molecule type" value="Genomic_DNA"/>
</dbReference>
<evidence type="ECO:0000256" key="8">
    <source>
        <dbReference type="HAMAP-Rule" id="MF_00101"/>
    </source>
</evidence>
<dbReference type="Proteomes" id="UP000613011">
    <property type="component" value="Unassembled WGS sequence"/>
</dbReference>
<feature type="binding site" evidence="8">
    <location>
        <position position="29"/>
    </location>
    <ligand>
        <name>Mg(2+)</name>
        <dbReference type="ChEBI" id="CHEBI:18420"/>
    </ligand>
</feature>
<dbReference type="SUPFAM" id="SSF56214">
    <property type="entry name" value="4'-phosphopantetheinyl transferase"/>
    <property type="match status" value="1"/>
</dbReference>
<dbReference type="RefSeq" id="WP_201682386.1">
    <property type="nucleotide sequence ID" value="NZ_JAEQNA010000001.1"/>
</dbReference>
<evidence type="ECO:0000256" key="5">
    <source>
        <dbReference type="ARBA" id="ARBA00022842"/>
    </source>
</evidence>
<dbReference type="InterPro" id="IPR037143">
    <property type="entry name" value="4-PPantetheinyl_Trfase_dom_sf"/>
</dbReference>
<comment type="similarity">
    <text evidence="8">Belongs to the P-Pant transferase superfamily. AcpS family.</text>
</comment>
<comment type="cofactor">
    <cofactor evidence="8">
        <name>Mg(2+)</name>
        <dbReference type="ChEBI" id="CHEBI:18420"/>
    </cofactor>
</comment>
<comment type="catalytic activity">
    <reaction evidence="8">
        <text>apo-[ACP] + CoA = holo-[ACP] + adenosine 3',5'-bisphosphate + H(+)</text>
        <dbReference type="Rhea" id="RHEA:12068"/>
        <dbReference type="Rhea" id="RHEA-COMP:9685"/>
        <dbReference type="Rhea" id="RHEA-COMP:9690"/>
        <dbReference type="ChEBI" id="CHEBI:15378"/>
        <dbReference type="ChEBI" id="CHEBI:29999"/>
        <dbReference type="ChEBI" id="CHEBI:57287"/>
        <dbReference type="ChEBI" id="CHEBI:58343"/>
        <dbReference type="ChEBI" id="CHEBI:64479"/>
        <dbReference type="EC" id="2.7.8.7"/>
    </reaction>
</comment>
<evidence type="ECO:0000256" key="3">
    <source>
        <dbReference type="ARBA" id="ARBA00022723"/>
    </source>
</evidence>
<accession>A0A937D619</accession>
<evidence type="ECO:0000256" key="7">
    <source>
        <dbReference type="ARBA" id="ARBA00023160"/>
    </source>
</evidence>
<evidence type="ECO:0000259" key="9">
    <source>
        <dbReference type="Pfam" id="PF01648"/>
    </source>
</evidence>
<dbReference type="Gene3D" id="3.90.470.20">
    <property type="entry name" value="4'-phosphopantetheinyl transferase domain"/>
    <property type="match status" value="1"/>
</dbReference>
<proteinExistence type="inferred from homology"/>
<dbReference type="NCBIfam" id="TIGR00556">
    <property type="entry name" value="pantethn_trn"/>
    <property type="match status" value="1"/>
</dbReference>